<accession>K0RVT3</accession>
<dbReference type="AlphaFoldDB" id="K0RVT3"/>
<gene>
    <name evidence="2" type="ORF">THAOC_30105</name>
</gene>
<dbReference type="Proteomes" id="UP000266841">
    <property type="component" value="Unassembled WGS sequence"/>
</dbReference>
<reference evidence="2 3" key="1">
    <citation type="journal article" date="2012" name="Genome Biol.">
        <title>Genome and low-iron response of an oceanic diatom adapted to chronic iron limitation.</title>
        <authorList>
            <person name="Lommer M."/>
            <person name="Specht M."/>
            <person name="Roy A.S."/>
            <person name="Kraemer L."/>
            <person name="Andreson R."/>
            <person name="Gutowska M.A."/>
            <person name="Wolf J."/>
            <person name="Bergner S.V."/>
            <person name="Schilhabel M.B."/>
            <person name="Klostermeier U.C."/>
            <person name="Beiko R.G."/>
            <person name="Rosenstiel P."/>
            <person name="Hippler M."/>
            <person name="Laroche J."/>
        </authorList>
    </citation>
    <scope>NUCLEOTIDE SEQUENCE [LARGE SCALE GENOMIC DNA]</scope>
    <source>
        <strain evidence="2 3">CCMP1005</strain>
    </source>
</reference>
<dbReference type="EMBL" id="AGNL01042950">
    <property type="protein sequence ID" value="EJK50792.1"/>
    <property type="molecule type" value="Genomic_DNA"/>
</dbReference>
<feature type="region of interest" description="Disordered" evidence="1">
    <location>
        <begin position="25"/>
        <end position="125"/>
    </location>
</feature>
<feature type="compositionally biased region" description="Basic and acidic residues" evidence="1">
    <location>
        <begin position="74"/>
        <end position="87"/>
    </location>
</feature>
<organism evidence="2 3">
    <name type="scientific">Thalassiosira oceanica</name>
    <name type="common">Marine diatom</name>
    <dbReference type="NCBI Taxonomy" id="159749"/>
    <lineage>
        <taxon>Eukaryota</taxon>
        <taxon>Sar</taxon>
        <taxon>Stramenopiles</taxon>
        <taxon>Ochrophyta</taxon>
        <taxon>Bacillariophyta</taxon>
        <taxon>Coscinodiscophyceae</taxon>
        <taxon>Thalassiosirophycidae</taxon>
        <taxon>Thalassiosirales</taxon>
        <taxon>Thalassiosiraceae</taxon>
        <taxon>Thalassiosira</taxon>
    </lineage>
</organism>
<proteinExistence type="predicted"/>
<keyword evidence="3" id="KW-1185">Reference proteome</keyword>
<name>K0RVT3_THAOC</name>
<feature type="non-terminal residue" evidence="2">
    <location>
        <position position="1"/>
    </location>
</feature>
<evidence type="ECO:0000256" key="1">
    <source>
        <dbReference type="SAM" id="MobiDB-lite"/>
    </source>
</evidence>
<comment type="caution">
    <text evidence="2">The sequence shown here is derived from an EMBL/GenBank/DDBJ whole genome shotgun (WGS) entry which is preliminary data.</text>
</comment>
<evidence type="ECO:0000313" key="2">
    <source>
        <dbReference type="EMBL" id="EJK50792.1"/>
    </source>
</evidence>
<sequence length="125" mass="13124">GYGDAGAPNESAWTAAGRGLMSCDDVLPRKHTAGPGRDETTACTARGMTGWATRTRNETPRTRIPHAPPPGHGGRGDRRLPRRHADDAQGLSGIGSRGSLLPGDRIISIAASTPPGCVEKDEFQE</sequence>
<evidence type="ECO:0000313" key="3">
    <source>
        <dbReference type="Proteomes" id="UP000266841"/>
    </source>
</evidence>
<protein>
    <submittedName>
        <fullName evidence="2">Uncharacterized protein</fullName>
    </submittedName>
</protein>